<dbReference type="Proteomes" id="UP001344906">
    <property type="component" value="Unassembled WGS sequence"/>
</dbReference>
<dbReference type="RefSeq" id="WP_338255024.1">
    <property type="nucleotide sequence ID" value="NZ_BSRI01000002.1"/>
</dbReference>
<evidence type="ECO:0000259" key="2">
    <source>
        <dbReference type="Pfam" id="PF01642"/>
    </source>
</evidence>
<keyword evidence="1" id="KW-0413">Isomerase</keyword>
<evidence type="ECO:0000313" key="3">
    <source>
        <dbReference type="EMBL" id="GLV58711.1"/>
    </source>
</evidence>
<gene>
    <name evidence="3" type="ORF">KDH_55410</name>
</gene>
<dbReference type="NCBIfam" id="TIGR00641">
    <property type="entry name" value="acid_CoA_mut_N"/>
    <property type="match status" value="1"/>
</dbReference>
<reference evidence="3 4" key="1">
    <citation type="submission" date="2023-02" db="EMBL/GenBank/DDBJ databases">
        <title>Dictyobacter halimunensis sp. nov., a new member of the class Ktedonobacteria from forest soil in a geothermal area.</title>
        <authorList>
            <person name="Rachmania M.K."/>
            <person name="Ningsih F."/>
            <person name="Sakai Y."/>
            <person name="Yabe S."/>
            <person name="Yokota A."/>
            <person name="Sjamsuridzal W."/>
        </authorList>
    </citation>
    <scope>NUCLEOTIDE SEQUENCE [LARGE SCALE GENOMIC DNA]</scope>
    <source>
        <strain evidence="3 4">S3.2.2.5</strain>
    </source>
</reference>
<dbReference type="PANTHER" id="PTHR48101">
    <property type="entry name" value="METHYLMALONYL-COA MUTASE, MITOCHONDRIAL-RELATED"/>
    <property type="match status" value="1"/>
</dbReference>
<dbReference type="PANTHER" id="PTHR48101:SF1">
    <property type="entry name" value="METHYLMALONYL-COA MUTASE, LARGE SUBUNIT"/>
    <property type="match status" value="1"/>
</dbReference>
<evidence type="ECO:0000256" key="1">
    <source>
        <dbReference type="ARBA" id="ARBA00023235"/>
    </source>
</evidence>
<dbReference type="Gene3D" id="3.20.20.240">
    <property type="entry name" value="Methylmalonyl-CoA mutase"/>
    <property type="match status" value="1"/>
</dbReference>
<proteinExistence type="predicted"/>
<sequence length="556" mass="61936">MDIHVSKSGAEWRDTTARKVSAKAAARKEKFVTSSDIEVPDLSTSEDLANWDEQTQLGYPGEFPFTRGVRPGMYRSRLWTMRQYAGFASAEESNRRYHYLLSQGTTGLSVAFDLPTQMGYDADHPFSEGEVGKVGVSISSLEDMEILLRDLPLERISTSMTINATASILLALYVAVAKKQGADPRKLSGTIQNDLLKEYTARGTYIYPPRHSMRIITDIFSYCAAELPQWNTISISGYHMREAGSTAAQEIAFTLSNAIAYVQAALDAGLDVDTFAGQLSFFFNSHNNLFEEVAKFRAARRMWAHIMRERFHAKDPRSMMLRFHTQTAGSTLTAQQPDNNIVRTAYQALAAVLGGTQSLHTNAKDEALSLPTEETARLALRTQQILGYETGVADVVDPLAGSYYVETLTDALEKQALAYIQQIDEIGGSVRAIETGYMQSQIEEAAYRYQLELEKEQAIVVGVNRFKQAETEHFVGHKVDPQIGARQAQKLAELRQKRDNDLVKQKLQQLQQAAEGSANLMPAIISAVEAYATLGEISDTMRHVFGEQHEFRSLIE</sequence>
<keyword evidence="4" id="KW-1185">Reference proteome</keyword>
<organism evidence="3 4">
    <name type="scientific">Dictyobacter halimunensis</name>
    <dbReference type="NCBI Taxonomy" id="3026934"/>
    <lineage>
        <taxon>Bacteria</taxon>
        <taxon>Bacillati</taxon>
        <taxon>Chloroflexota</taxon>
        <taxon>Ktedonobacteria</taxon>
        <taxon>Ktedonobacterales</taxon>
        <taxon>Dictyobacteraceae</taxon>
        <taxon>Dictyobacter</taxon>
    </lineage>
</organism>
<dbReference type="Pfam" id="PF01642">
    <property type="entry name" value="MM_CoA_mutase"/>
    <property type="match status" value="1"/>
</dbReference>
<comment type="caution">
    <text evidence="3">The sequence shown here is derived from an EMBL/GenBank/DDBJ whole genome shotgun (WGS) entry which is preliminary data.</text>
</comment>
<dbReference type="EMBL" id="BSRI01000002">
    <property type="protein sequence ID" value="GLV58711.1"/>
    <property type="molecule type" value="Genomic_DNA"/>
</dbReference>
<dbReference type="InterPro" id="IPR006098">
    <property type="entry name" value="MMCoA_mutase_a_cat"/>
</dbReference>
<dbReference type="InterPro" id="IPR016176">
    <property type="entry name" value="Cbl-dep_enz_cat"/>
</dbReference>
<evidence type="ECO:0000313" key="4">
    <source>
        <dbReference type="Proteomes" id="UP001344906"/>
    </source>
</evidence>
<feature type="domain" description="Methylmalonyl-CoA mutase alpha/beta chain catalytic" evidence="2">
    <location>
        <begin position="33"/>
        <end position="547"/>
    </location>
</feature>
<accession>A0ABQ6G0D7</accession>
<dbReference type="SUPFAM" id="SSF51703">
    <property type="entry name" value="Cobalamin (vitamin B12)-dependent enzymes"/>
    <property type="match status" value="1"/>
</dbReference>
<dbReference type="InterPro" id="IPR006099">
    <property type="entry name" value="MeMalonylCoA_mutase_a/b_cat"/>
</dbReference>
<protein>
    <submittedName>
        <fullName evidence="3">Methylmalonyl-CoA mutase</fullName>
    </submittedName>
</protein>
<name>A0ABQ6G0D7_9CHLR</name>